<feature type="non-terminal residue" evidence="3">
    <location>
        <position position="1"/>
    </location>
</feature>
<evidence type="ECO:0000256" key="2">
    <source>
        <dbReference type="SAM" id="MobiDB-lite"/>
    </source>
</evidence>
<comment type="caution">
    <text evidence="3">The sequence shown here is derived from an EMBL/GenBank/DDBJ whole genome shotgun (WGS) entry which is preliminary data.</text>
</comment>
<feature type="coiled-coil region" evidence="1">
    <location>
        <begin position="16"/>
        <end position="43"/>
    </location>
</feature>
<organism evidence="3 4">
    <name type="scientific">Symbiodinium pilosum</name>
    <name type="common">Dinoflagellate</name>
    <dbReference type="NCBI Taxonomy" id="2952"/>
    <lineage>
        <taxon>Eukaryota</taxon>
        <taxon>Sar</taxon>
        <taxon>Alveolata</taxon>
        <taxon>Dinophyceae</taxon>
        <taxon>Suessiales</taxon>
        <taxon>Symbiodiniaceae</taxon>
        <taxon>Symbiodinium</taxon>
    </lineage>
</organism>
<protein>
    <submittedName>
        <fullName evidence="3">Uncharacterized protein</fullName>
    </submittedName>
</protein>
<keyword evidence="4" id="KW-1185">Reference proteome</keyword>
<feature type="region of interest" description="Disordered" evidence="2">
    <location>
        <begin position="142"/>
        <end position="170"/>
    </location>
</feature>
<evidence type="ECO:0000313" key="4">
    <source>
        <dbReference type="Proteomes" id="UP000649617"/>
    </source>
</evidence>
<accession>A0A812PC43</accession>
<reference evidence="3" key="1">
    <citation type="submission" date="2021-02" db="EMBL/GenBank/DDBJ databases">
        <authorList>
            <person name="Dougan E. K."/>
            <person name="Rhodes N."/>
            <person name="Thang M."/>
            <person name="Chan C."/>
        </authorList>
    </citation>
    <scope>NUCLEOTIDE SEQUENCE</scope>
</reference>
<feature type="region of interest" description="Disordered" evidence="2">
    <location>
        <begin position="410"/>
        <end position="433"/>
    </location>
</feature>
<evidence type="ECO:0000313" key="3">
    <source>
        <dbReference type="EMBL" id="CAE7329394.1"/>
    </source>
</evidence>
<gene>
    <name evidence="3" type="ORF">SPIL2461_LOCUS7637</name>
</gene>
<sequence>MMAALEYDITAAEAYRTYLEAKIAKLQMEANHLNSKHNKKERSAKGKEVADLKNSHKYVDAYKITKGLEPRFGHFAVRPAIDTEEPGKEAVETKPKKEHKKEKKAECAGLSHDELKGLEDLKQKSEKIVALGTRLKELTGRCSSLTGSSSSKKEKDGKNGCKKKTPLSAQEQKDYAELQGACANKDVKADPDLKDTEEWSETDGETFLTAYAQLASAESWMVRMAAAVGVHVQDDNNVTIANGLDTLEDEERLRRVEAARAREEDQMALEEAMEDGKSTKRMRLECELKTVKGASVGRGMHDVLVDGEERLVVVTAVFEVPLDQEPAAEEGIEAPIGSAMFDEMVLDASQTVAAVDEENVPCVPGCASEIVRAYLALFLDGAAQEEMIRDRFGEDVARWFGDRRDRHLREAGRRTSIVDPPGERDTAADDQDD</sequence>
<feature type="region of interest" description="Disordered" evidence="2">
    <location>
        <begin position="79"/>
        <end position="108"/>
    </location>
</feature>
<dbReference type="EMBL" id="CAJNIZ010012090">
    <property type="protein sequence ID" value="CAE7329394.1"/>
    <property type="molecule type" value="Genomic_DNA"/>
</dbReference>
<dbReference type="AlphaFoldDB" id="A0A812PC43"/>
<proteinExistence type="predicted"/>
<dbReference type="Proteomes" id="UP000649617">
    <property type="component" value="Unassembled WGS sequence"/>
</dbReference>
<keyword evidence="1" id="KW-0175">Coiled coil</keyword>
<feature type="compositionally biased region" description="Basic and acidic residues" evidence="2">
    <location>
        <begin position="85"/>
        <end position="95"/>
    </location>
</feature>
<evidence type="ECO:0000256" key="1">
    <source>
        <dbReference type="SAM" id="Coils"/>
    </source>
</evidence>
<name>A0A812PC43_SYMPI</name>